<reference evidence="1 2" key="1">
    <citation type="submission" date="2018-09" db="EMBL/GenBank/DDBJ databases">
        <authorList>
            <person name="Tagini F."/>
        </authorList>
    </citation>
    <scope>NUCLEOTIDE SEQUENCE [LARGE SCALE GENOMIC DNA]</scope>
    <source>
        <strain evidence="1 2">MK136</strain>
    </source>
</reference>
<name>A0A498Q8M1_9MYCO</name>
<organism evidence="1 2">
    <name type="scientific">Mycobacterium attenuatum</name>
    <dbReference type="NCBI Taxonomy" id="2341086"/>
    <lineage>
        <taxon>Bacteria</taxon>
        <taxon>Bacillati</taxon>
        <taxon>Actinomycetota</taxon>
        <taxon>Actinomycetes</taxon>
        <taxon>Mycobacteriales</taxon>
        <taxon>Mycobacteriaceae</taxon>
        <taxon>Mycobacterium</taxon>
    </lineage>
</organism>
<dbReference type="AlphaFoldDB" id="A0A498Q8M1"/>
<evidence type="ECO:0000313" key="2">
    <source>
        <dbReference type="Proteomes" id="UP000273307"/>
    </source>
</evidence>
<protein>
    <submittedName>
        <fullName evidence="1">Uncharacterized protein</fullName>
    </submittedName>
</protein>
<keyword evidence="2" id="KW-1185">Reference proteome</keyword>
<proteinExistence type="predicted"/>
<accession>A0A498Q8M1</accession>
<sequence>MQGFFGFDDTVRSGFQEVRVVIRVTGPKRRNAIASCSRQSTSTARVGSDPKCHAVTTRVQLT</sequence>
<dbReference type="EMBL" id="UPHP01000114">
    <property type="protein sequence ID" value="VBA41707.1"/>
    <property type="molecule type" value="Genomic_DNA"/>
</dbReference>
<gene>
    <name evidence="1" type="ORF">LAUMK136_04196</name>
</gene>
<evidence type="ECO:0000313" key="1">
    <source>
        <dbReference type="EMBL" id="VBA41707.1"/>
    </source>
</evidence>
<dbReference type="Proteomes" id="UP000273307">
    <property type="component" value="Unassembled WGS sequence"/>
</dbReference>